<evidence type="ECO:0000256" key="4">
    <source>
        <dbReference type="ARBA" id="ARBA00022989"/>
    </source>
</evidence>
<evidence type="ECO:0000313" key="8">
    <source>
        <dbReference type="EMBL" id="AIM26813.1"/>
    </source>
</evidence>
<protein>
    <submittedName>
        <fullName evidence="8">Type II secretion system protein</fullName>
    </submittedName>
</protein>
<feature type="transmembrane region" description="Helical" evidence="6">
    <location>
        <begin position="285"/>
        <end position="303"/>
    </location>
</feature>
<dbReference type="GeneID" id="91755104"/>
<dbReference type="PANTHER" id="PTHR35402:SF1">
    <property type="entry name" value="TYPE II SECRETION SYSTEM PROTEIN GSPF DOMAIN-CONTAINING PROTEIN"/>
    <property type="match status" value="1"/>
</dbReference>
<evidence type="ECO:0000256" key="6">
    <source>
        <dbReference type="SAM" id="Phobius"/>
    </source>
</evidence>
<feature type="domain" description="Type II secretion system protein GspF" evidence="7">
    <location>
        <begin position="138"/>
        <end position="266"/>
    </location>
</feature>
<feature type="transmembrane region" description="Helical" evidence="6">
    <location>
        <begin position="94"/>
        <end position="116"/>
    </location>
</feature>
<feature type="transmembrane region" description="Helical" evidence="6">
    <location>
        <begin position="252"/>
        <end position="273"/>
    </location>
</feature>
<proteinExistence type="predicted"/>
<feature type="transmembrane region" description="Helical" evidence="6">
    <location>
        <begin position="551"/>
        <end position="571"/>
    </location>
</feature>
<feature type="transmembrane region" description="Helical" evidence="6">
    <location>
        <begin position="357"/>
        <end position="378"/>
    </location>
</feature>
<evidence type="ECO:0000313" key="9">
    <source>
        <dbReference type="Proteomes" id="UP000029084"/>
    </source>
</evidence>
<dbReference type="PANTHER" id="PTHR35402">
    <property type="entry name" value="INTEGRAL MEMBRANE PROTEIN-RELATED"/>
    <property type="match status" value="1"/>
</dbReference>
<evidence type="ECO:0000259" key="7">
    <source>
        <dbReference type="Pfam" id="PF00482"/>
    </source>
</evidence>
<feature type="transmembrane region" description="Helical" evidence="6">
    <location>
        <begin position="503"/>
        <end position="531"/>
    </location>
</feature>
<dbReference type="EMBL" id="CP008822">
    <property type="protein sequence ID" value="AIM26813.1"/>
    <property type="molecule type" value="Genomic_DNA"/>
</dbReference>
<evidence type="ECO:0000256" key="5">
    <source>
        <dbReference type="ARBA" id="ARBA00023136"/>
    </source>
</evidence>
<organism evidence="8 9">
    <name type="scientific">Metallosphaera sedula</name>
    <dbReference type="NCBI Taxonomy" id="43687"/>
    <lineage>
        <taxon>Archaea</taxon>
        <taxon>Thermoproteota</taxon>
        <taxon>Thermoprotei</taxon>
        <taxon>Sulfolobales</taxon>
        <taxon>Sulfolobaceae</taxon>
        <taxon>Metallosphaera</taxon>
    </lineage>
</organism>
<reference evidence="8 9" key="1">
    <citation type="journal article" date="2014" name="J. Bacteriol.">
        <title>Role of an Archaeal PitA Transporter in the Copper and Arsenic Resistance of Metallosphaera sedula, an Extreme Thermoacidophile.</title>
        <authorList>
            <person name="McCarthy S."/>
            <person name="Ai C."/>
            <person name="Wheaton G."/>
            <person name="Tevatia R."/>
            <person name="Eckrich V."/>
            <person name="Kelly R."/>
            <person name="Blum P."/>
        </authorList>
    </citation>
    <scope>NUCLEOTIDE SEQUENCE [LARGE SCALE GENOMIC DNA]</scope>
    <source>
        <strain evidence="8 9">CuR1</strain>
    </source>
</reference>
<feature type="transmembrane region" description="Helical" evidence="6">
    <location>
        <begin position="323"/>
        <end position="345"/>
    </location>
</feature>
<dbReference type="OMA" id="SAQILYM"/>
<accession>A0A088E494</accession>
<feature type="transmembrane region" description="Helical" evidence="6">
    <location>
        <begin position="60"/>
        <end position="82"/>
    </location>
</feature>
<dbReference type="GO" id="GO:0005886">
    <property type="term" value="C:plasma membrane"/>
    <property type="evidence" value="ECO:0007669"/>
    <property type="project" value="UniProtKB-SubCell"/>
</dbReference>
<dbReference type="AlphaFoldDB" id="A0A088E494"/>
<dbReference type="OrthoDB" id="12374at2157"/>
<keyword evidence="5 6" id="KW-0472">Membrane</keyword>
<feature type="domain" description="Type II secretion system protein GspF" evidence="7">
    <location>
        <begin position="397"/>
        <end position="520"/>
    </location>
</feature>
<evidence type="ECO:0000256" key="1">
    <source>
        <dbReference type="ARBA" id="ARBA00004651"/>
    </source>
</evidence>
<evidence type="ECO:0000256" key="3">
    <source>
        <dbReference type="ARBA" id="ARBA00022692"/>
    </source>
</evidence>
<dbReference type="RefSeq" id="WP_012020613.1">
    <property type="nucleotide sequence ID" value="NZ_CP008822.1"/>
</dbReference>
<keyword evidence="2" id="KW-1003">Cell membrane</keyword>
<dbReference type="Pfam" id="PF00482">
    <property type="entry name" value="T2SSF"/>
    <property type="match status" value="2"/>
</dbReference>
<dbReference type="Proteomes" id="UP000029084">
    <property type="component" value="Chromosome"/>
</dbReference>
<keyword evidence="3 6" id="KW-0812">Transmembrane</keyword>
<gene>
    <name evidence="8" type="ORF">HA72_0651</name>
</gene>
<evidence type="ECO:0000256" key="2">
    <source>
        <dbReference type="ARBA" id="ARBA00022475"/>
    </source>
</evidence>
<comment type="subcellular location">
    <subcellularLocation>
        <location evidence="1">Cell membrane</location>
        <topology evidence="1">Multi-pass membrane protein</topology>
    </subcellularLocation>
</comment>
<feature type="transmembrane region" description="Helical" evidence="6">
    <location>
        <begin position="583"/>
        <end position="605"/>
    </location>
</feature>
<name>A0A088E494_9CREN</name>
<keyword evidence="4 6" id="KW-1133">Transmembrane helix</keyword>
<dbReference type="InterPro" id="IPR018076">
    <property type="entry name" value="T2SS_GspF_dom"/>
</dbReference>
<sequence length="615" mass="66800">MMALKGLRRNAGNKKEAKPSIGIMGNFYELGIVKSIARSIEKKLLLAGLSTDPQLFAAQMFFYLMVSSVFSAILAFLGVYVLVKLYLVFRVAKFAVAGLMFIIFAAIIPPVTYLLLNVNISQNIENRRIGIDAETAAFSAVFTIFLRSGLSPRILFDRISRTIAFNYINQVLLYVSKRINFLGENVEDALLHAIRISPSKILNDFFVSYVAAVRSGAPVLDAVSAKAKDILKQLELGAALAADRLSGVGETYVIWLASGYITFFLILLLQALFPSIVGSSIPLNAFGAILILILPLVDGVFILMAEQSQLRFPERKISSYKTFYISLGVGLVVMFVLLGVTKQLIPFVTLTGNISNVTPVTIIILIGFLIAAIPPAIVTSRELKKGTGYDPYVVNLLRAISEGIRAGLSPETIIKNIKESQEMGKLSYILKRIYAYISLGYPLRDAFLKGAEEIVDFTSRISLVSMADMIDIGSLTPESIESLAEQVETQIKIKREYESKVKILLYTPYIGVIISIIAVNLLSAAILGLITGNAYAFSSGALGEARVLLPQAVYITAIASMINAFFAGLLVGKLGKGKVATGFIHAAIMVAITAILMIIIVHVHFTFGPTVPPSG</sequence>
<dbReference type="InterPro" id="IPR056569">
    <property type="entry name" value="ArlJ-like"/>
</dbReference>